<protein>
    <submittedName>
        <fullName evidence="1">Uncharacterized protein</fullName>
    </submittedName>
</protein>
<evidence type="ECO:0000313" key="1">
    <source>
        <dbReference type="EMBL" id="OTF71570.1"/>
    </source>
</evidence>
<comment type="caution">
    <text evidence="1">The sequence shown here is derived from an EMBL/GenBank/DDBJ whole genome shotgun (WGS) entry which is preliminary data.</text>
</comment>
<accession>A0A1Y3ASX8</accession>
<keyword evidence="2" id="KW-1185">Reference proteome</keyword>
<name>A0A1Y3ASX8_EURMA</name>
<gene>
    <name evidence="1" type="ORF">BLA29_015025</name>
</gene>
<reference evidence="1 2" key="1">
    <citation type="submission" date="2017-03" db="EMBL/GenBank/DDBJ databases">
        <title>Genome Survey of Euroglyphus maynei.</title>
        <authorList>
            <person name="Arlian L.G."/>
            <person name="Morgan M.S."/>
            <person name="Rider S.D."/>
        </authorList>
    </citation>
    <scope>NUCLEOTIDE SEQUENCE [LARGE SCALE GENOMIC DNA]</scope>
    <source>
        <strain evidence="1">Arlian Lab</strain>
        <tissue evidence="1">Whole body</tissue>
    </source>
</reference>
<dbReference type="AlphaFoldDB" id="A0A1Y3ASX8"/>
<proteinExistence type="predicted"/>
<sequence length="19" mass="2305">MPLDHYIIVIRMAHCLFTM</sequence>
<dbReference type="EMBL" id="MUJZ01060317">
    <property type="protein sequence ID" value="OTF71570.1"/>
    <property type="molecule type" value="Genomic_DNA"/>
</dbReference>
<dbReference type="Proteomes" id="UP000194236">
    <property type="component" value="Unassembled WGS sequence"/>
</dbReference>
<evidence type="ECO:0000313" key="2">
    <source>
        <dbReference type="Proteomes" id="UP000194236"/>
    </source>
</evidence>
<organism evidence="1 2">
    <name type="scientific">Euroglyphus maynei</name>
    <name type="common">Mayne's house dust mite</name>
    <dbReference type="NCBI Taxonomy" id="6958"/>
    <lineage>
        <taxon>Eukaryota</taxon>
        <taxon>Metazoa</taxon>
        <taxon>Ecdysozoa</taxon>
        <taxon>Arthropoda</taxon>
        <taxon>Chelicerata</taxon>
        <taxon>Arachnida</taxon>
        <taxon>Acari</taxon>
        <taxon>Acariformes</taxon>
        <taxon>Sarcoptiformes</taxon>
        <taxon>Astigmata</taxon>
        <taxon>Psoroptidia</taxon>
        <taxon>Analgoidea</taxon>
        <taxon>Pyroglyphidae</taxon>
        <taxon>Pyroglyphinae</taxon>
        <taxon>Euroglyphus</taxon>
    </lineage>
</organism>